<dbReference type="InterPro" id="IPR043708">
    <property type="entry name" value="DUF5648"/>
</dbReference>
<dbReference type="AlphaFoldDB" id="A0A9X1IIA6"/>
<accession>A0A9X1IIA6</accession>
<evidence type="ECO:0000313" key="2">
    <source>
        <dbReference type="EMBL" id="MCB4824163.1"/>
    </source>
</evidence>
<feature type="non-terminal residue" evidence="2">
    <location>
        <position position="1"/>
    </location>
</feature>
<feature type="domain" description="DUF5648" evidence="1">
    <location>
        <begin position="2"/>
        <end position="59"/>
    </location>
</feature>
<evidence type="ECO:0000313" key="4">
    <source>
        <dbReference type="Proteomes" id="UP001139311"/>
    </source>
</evidence>
<evidence type="ECO:0000313" key="3">
    <source>
        <dbReference type="EMBL" id="MCB4825604.1"/>
    </source>
</evidence>
<protein>
    <recommendedName>
        <fullName evidence="1">DUF5648 domain-containing protein</fullName>
    </recommendedName>
</protein>
<dbReference type="EMBL" id="JAJAQI010000158">
    <property type="protein sequence ID" value="MCB4825604.1"/>
    <property type="molecule type" value="Genomic_DNA"/>
</dbReference>
<organism evidence="2 4">
    <name type="scientific">Roseicella aerolata</name>
    <dbReference type="NCBI Taxonomy" id="2883479"/>
    <lineage>
        <taxon>Bacteria</taxon>
        <taxon>Pseudomonadati</taxon>
        <taxon>Pseudomonadota</taxon>
        <taxon>Alphaproteobacteria</taxon>
        <taxon>Acetobacterales</taxon>
        <taxon>Roseomonadaceae</taxon>
        <taxon>Roseicella</taxon>
    </lineage>
</organism>
<proteinExistence type="predicted"/>
<dbReference type="Pfam" id="PF18885">
    <property type="entry name" value="DUF5648"/>
    <property type="match status" value="1"/>
</dbReference>
<gene>
    <name evidence="2" type="ORF">LHA35_20750</name>
    <name evidence="3" type="ORF">LHA35_28305</name>
</gene>
<comment type="caution">
    <text evidence="2">The sequence shown here is derived from an EMBL/GenBank/DDBJ whole genome shotgun (WGS) entry which is preliminary data.</text>
</comment>
<dbReference type="EMBL" id="JAJAQI010000037">
    <property type="protein sequence ID" value="MCB4824163.1"/>
    <property type="molecule type" value="Genomic_DNA"/>
</dbReference>
<sequence length="62" mass="6947">SYEGIAYQAFSSAEAGQMSLFRFYNPTTGAHFYTTSVAERDSVMANLPMFNYEGIAFYVDPL</sequence>
<dbReference type="RefSeq" id="WP_408902378.1">
    <property type="nucleotide sequence ID" value="NZ_JAJAQI010000037.1"/>
</dbReference>
<dbReference type="Proteomes" id="UP001139311">
    <property type="component" value="Unassembled WGS sequence"/>
</dbReference>
<keyword evidence="4" id="KW-1185">Reference proteome</keyword>
<name>A0A9X1IIA6_9PROT</name>
<reference evidence="2" key="1">
    <citation type="submission" date="2021-10" db="EMBL/GenBank/DDBJ databases">
        <title>Roseicella aerolatum sp. nov., isolated from aerosols of e-waste dismantling site.</title>
        <authorList>
            <person name="Qin T."/>
        </authorList>
    </citation>
    <scope>NUCLEOTIDE SEQUENCE</scope>
    <source>
        <strain evidence="2">GB24</strain>
    </source>
</reference>
<evidence type="ECO:0000259" key="1">
    <source>
        <dbReference type="Pfam" id="PF18885"/>
    </source>
</evidence>